<keyword evidence="1" id="KW-0732">Signal</keyword>
<dbReference type="InterPro" id="IPR036873">
    <property type="entry name" value="Rhodanese-like_dom_sf"/>
</dbReference>
<sequence>MKYLTPFFLFLLLIAVSCQSDKGTNQAVTNSGASVVNLNPQEFSKLGSTGNILDVRTPGEIAQGKIEGAIEIDYYQPDFQKKVQELPKDKPVLLYCAVGARSREAAEQLVEMGFTNVYHLQGGIQAWYQQGLPIVRE</sequence>
<comment type="caution">
    <text evidence="3">The sequence shown here is derived from an EMBL/GenBank/DDBJ whole genome shotgun (WGS) entry which is preliminary data.</text>
</comment>
<dbReference type="PROSITE" id="PS50206">
    <property type="entry name" value="RHODANESE_3"/>
    <property type="match status" value="1"/>
</dbReference>
<feature type="domain" description="Rhodanese" evidence="2">
    <location>
        <begin position="46"/>
        <end position="136"/>
    </location>
</feature>
<protein>
    <submittedName>
        <fullName evidence="3">Rhodanese-like domain-containing protein</fullName>
    </submittedName>
</protein>
<dbReference type="AlphaFoldDB" id="A0A4Y9QNX2"/>
<dbReference type="PANTHER" id="PTHR45431:SF3">
    <property type="entry name" value="RHODANESE-LIKE DOMAIN-CONTAINING PROTEIN 15, CHLOROPLASTIC"/>
    <property type="match status" value="1"/>
</dbReference>
<accession>A0A4Y9QNX2</accession>
<evidence type="ECO:0000256" key="1">
    <source>
        <dbReference type="SAM" id="SignalP"/>
    </source>
</evidence>
<evidence type="ECO:0000313" key="3">
    <source>
        <dbReference type="EMBL" id="TFV93292.1"/>
    </source>
</evidence>
<dbReference type="Pfam" id="PF00581">
    <property type="entry name" value="Rhodanese"/>
    <property type="match status" value="1"/>
</dbReference>
<dbReference type="Gene3D" id="3.40.250.10">
    <property type="entry name" value="Rhodanese-like domain"/>
    <property type="match status" value="1"/>
</dbReference>
<dbReference type="InterPro" id="IPR052367">
    <property type="entry name" value="Thiosulfate_ST/Rhodanese-like"/>
</dbReference>
<keyword evidence="4" id="KW-1185">Reference proteome</keyword>
<dbReference type="RefSeq" id="WP_135075178.1">
    <property type="nucleotide sequence ID" value="NZ_SPSB01000004.1"/>
</dbReference>
<dbReference type="EMBL" id="SPSB01000004">
    <property type="protein sequence ID" value="TFV93292.1"/>
    <property type="molecule type" value="Genomic_DNA"/>
</dbReference>
<dbReference type="OrthoDB" id="9808735at2"/>
<evidence type="ECO:0000259" key="2">
    <source>
        <dbReference type="PROSITE" id="PS50206"/>
    </source>
</evidence>
<dbReference type="CDD" id="cd00158">
    <property type="entry name" value="RHOD"/>
    <property type="match status" value="1"/>
</dbReference>
<dbReference type="SUPFAM" id="SSF52821">
    <property type="entry name" value="Rhodanese/Cell cycle control phosphatase"/>
    <property type="match status" value="1"/>
</dbReference>
<dbReference type="PROSITE" id="PS51257">
    <property type="entry name" value="PROKAR_LIPOPROTEIN"/>
    <property type="match status" value="1"/>
</dbReference>
<reference evidence="3 4" key="1">
    <citation type="submission" date="2019-03" db="EMBL/GenBank/DDBJ databases">
        <title>Algoriphagus sp. nov, a new strain isolated from root system soil of mangrove plant Kandelia.</title>
        <authorList>
            <person name="Yin Q."/>
            <person name="Wang K."/>
            <person name="Song Z."/>
        </authorList>
    </citation>
    <scope>NUCLEOTIDE SEQUENCE [LARGE SCALE GENOMIC DNA]</scope>
    <source>
        <strain evidence="3 4">XY-J91</strain>
    </source>
</reference>
<proteinExistence type="predicted"/>
<dbReference type="Proteomes" id="UP000297647">
    <property type="component" value="Unassembled WGS sequence"/>
</dbReference>
<evidence type="ECO:0000313" key="4">
    <source>
        <dbReference type="Proteomes" id="UP000297647"/>
    </source>
</evidence>
<dbReference type="InterPro" id="IPR001763">
    <property type="entry name" value="Rhodanese-like_dom"/>
</dbReference>
<feature type="chain" id="PRO_5021370060" evidence="1">
    <location>
        <begin position="21"/>
        <end position="137"/>
    </location>
</feature>
<feature type="signal peptide" evidence="1">
    <location>
        <begin position="1"/>
        <end position="20"/>
    </location>
</feature>
<dbReference type="PANTHER" id="PTHR45431">
    <property type="entry name" value="RHODANESE-LIKE DOMAIN-CONTAINING PROTEIN 15, CHLOROPLASTIC"/>
    <property type="match status" value="1"/>
</dbReference>
<gene>
    <name evidence="3" type="ORF">E4S40_13625</name>
</gene>
<dbReference type="SMART" id="SM00450">
    <property type="entry name" value="RHOD"/>
    <property type="match status" value="1"/>
</dbReference>
<name>A0A4Y9QNX2_9BACT</name>
<organism evidence="3 4">
    <name type="scientific">Algoriphagus kandeliae</name>
    <dbReference type="NCBI Taxonomy" id="2562278"/>
    <lineage>
        <taxon>Bacteria</taxon>
        <taxon>Pseudomonadati</taxon>
        <taxon>Bacteroidota</taxon>
        <taxon>Cytophagia</taxon>
        <taxon>Cytophagales</taxon>
        <taxon>Cyclobacteriaceae</taxon>
        <taxon>Algoriphagus</taxon>
    </lineage>
</organism>